<reference evidence="1 2" key="2">
    <citation type="submission" date="2013-09" db="EMBL/GenBank/DDBJ databases">
        <title>Whole genome comparison of six Crocosphaera watsonii strains with differing phenotypes.</title>
        <authorList>
            <person name="Bench S.R."/>
            <person name="Heller P."/>
            <person name="Frank I."/>
            <person name="Arciniega M."/>
            <person name="Shilova I.N."/>
            <person name="Zehr J.P."/>
        </authorList>
    </citation>
    <scope>NUCLEOTIDE SEQUENCE [LARGE SCALE GENOMIC DNA]</scope>
    <source>
        <strain evidence="1 2">WH 0402</strain>
    </source>
</reference>
<evidence type="ECO:0000313" key="2">
    <source>
        <dbReference type="Proteomes" id="UP000018130"/>
    </source>
</evidence>
<dbReference type="Proteomes" id="UP000018130">
    <property type="component" value="Unassembled WGS sequence"/>
</dbReference>
<name>T2JPY8_CROWT</name>
<evidence type="ECO:0000313" key="1">
    <source>
        <dbReference type="EMBL" id="CCQ67270.1"/>
    </source>
</evidence>
<dbReference type="EMBL" id="CAQN01000572">
    <property type="protein sequence ID" value="CCQ67270.1"/>
    <property type="molecule type" value="Genomic_DNA"/>
</dbReference>
<accession>T2JPY8</accession>
<dbReference type="EC" id="3.6.3.4" evidence="1"/>
<dbReference type="GO" id="GO:0016787">
    <property type="term" value="F:hydrolase activity"/>
    <property type="evidence" value="ECO:0007669"/>
    <property type="project" value="UniProtKB-KW"/>
</dbReference>
<comment type="caution">
    <text evidence="1">The sequence shown here is derived from an EMBL/GenBank/DDBJ whole genome shotgun (WGS) entry which is preliminary data.</text>
</comment>
<proteinExistence type="predicted"/>
<dbReference type="AlphaFoldDB" id="T2JPY8"/>
<gene>
    <name evidence="1" type="ORF">CWATWH0402_4403</name>
</gene>
<protein>
    <submittedName>
        <fullName evidence="1">Lead, cadmium, zinc and mercury transporting ATPase Copper-translocating P-type ATPase</fullName>
        <ecNumber evidence="1">3.6.3.3</ecNumber>
        <ecNumber evidence="1">3.6.3.4</ecNumber>
    </submittedName>
</protein>
<organism evidence="1 2">
    <name type="scientific">Crocosphaera watsonii WH 0402</name>
    <dbReference type="NCBI Taxonomy" id="1284629"/>
    <lineage>
        <taxon>Bacteria</taxon>
        <taxon>Bacillati</taxon>
        <taxon>Cyanobacteriota</taxon>
        <taxon>Cyanophyceae</taxon>
        <taxon>Oscillatoriophycideae</taxon>
        <taxon>Chroococcales</taxon>
        <taxon>Aphanothecaceae</taxon>
        <taxon>Crocosphaera</taxon>
    </lineage>
</organism>
<reference evidence="1 2" key="1">
    <citation type="submission" date="2013-01" db="EMBL/GenBank/DDBJ databases">
        <authorList>
            <person name="Bench S."/>
        </authorList>
    </citation>
    <scope>NUCLEOTIDE SEQUENCE [LARGE SCALE GENOMIC DNA]</scope>
    <source>
        <strain evidence="1 2">WH 0402</strain>
    </source>
</reference>
<sequence length="464" mass="51832">MGAFTFPCFKIKVEVASTAKTTRNRLIVSECQALLPKTREEHLRYALMNMNGRSVEATLDASLTAEFAAGVTSLIEDCTIDSLELNTYNLLPELKVSASVGMKLKGIMLQVTDPNPFHFNDSDEAVDTIFELVTSSNKKVSLRKAKPEICLWLYSALYNPGAGVVAEASGGSIALKSKGEVGMWGGVTHYTYQTLFSDRQIFKTQTTSMYFQQVYGLAQASAGTSSTEKEKKKQYEWVNSLFYESVFMYWQDPEKAKPTSSQLVASKASGYSRGHTILMDSIDLFYKDNTNNKRIVALSKKLGINSSIIEKFLKDNQSLLSDIWKVQNKPDAVFLEATFIPQQDSDKSMEITLVKKEGHPFAPDENSFKKFKKVFVPDTKSPVSGVLQSLRLRTMIKGSETLTQNKFKFCLNVGDQAQLGFNLGRIEDGGSIKLTDLIIQWYDKSGKVVKEEPKAYVPTSFLFM</sequence>
<keyword evidence="1" id="KW-0378">Hydrolase</keyword>
<dbReference type="EC" id="3.6.3.3" evidence="1"/>